<feature type="compositionally biased region" description="Basic residues" evidence="19">
    <location>
        <begin position="98"/>
        <end position="111"/>
    </location>
</feature>
<comment type="subcellular location">
    <subcellularLocation>
        <location evidence="1">Cell membrane</location>
        <topology evidence="1">Single-pass type II membrane protein</topology>
    </subcellularLocation>
    <subcellularLocation>
        <location evidence="2">Secreted</location>
    </subcellularLocation>
</comment>
<dbReference type="GO" id="GO:0006915">
    <property type="term" value="P:apoptotic process"/>
    <property type="evidence" value="ECO:0007669"/>
    <property type="project" value="UniProtKB-KW"/>
</dbReference>
<dbReference type="OrthoDB" id="5980568at2759"/>
<keyword evidence="10" id="KW-0479">Metal-binding</keyword>
<keyword evidence="13 20" id="KW-1133">Transmembrane helix</keyword>
<keyword evidence="11" id="KW-0862">Zinc</keyword>
<feature type="compositionally biased region" description="Pro residues" evidence="19">
    <location>
        <begin position="17"/>
        <end position="32"/>
    </location>
</feature>
<keyword evidence="7" id="KW-0597">Phosphoprotein</keyword>
<dbReference type="GO" id="GO:0005125">
    <property type="term" value="F:cytokine activity"/>
    <property type="evidence" value="ECO:0007669"/>
    <property type="project" value="UniProtKB-KW"/>
</dbReference>
<sequence length="496" mass="52808">MSPALLLAGRATRVPAPACPAPSPGWPPPVGTAPPGRASGGCSASVTPVSANPYLPERLGAARAAGPGPREPPALRPPAPSPASRGGLAAGPHPRGATPRHCRRPVPRSHRPAPAADGTPRPRGHRRCPCPPATVPAARPRGGRGRGGPRPSERGGRGAAQRCRAEPCRAEPSRAVPSRAMAPHQPSAGQYLRSDSGGSEVRMLPDGPGAGGARRRRRCGPLWGSVAVMAILALQIASTTGLFVYFTMAISKLKAQAPGSAEELRCLQAINQQQEGSSLEELISNQSCLKLANTIKAYVATVTENIIRRSAVKEARQRYFNTSEGQVPPRTAGKPSAHLTLRPQSLAQDGSSKDFGNLSQSCRNAITHWEDNTIHSHLQNITYRDGRLRVNQAGKYYIYSQIYFRYPNDGANARLSGSQLVQCINWKTSYSQPILLLKGVGTKCWAPEADYGLHALYQGGLFELKVGDELFVSVSSLAINYNDAAASYFGAFRLDL</sequence>
<evidence type="ECO:0000256" key="7">
    <source>
        <dbReference type="ARBA" id="ARBA00022553"/>
    </source>
</evidence>
<evidence type="ECO:0000256" key="20">
    <source>
        <dbReference type="SAM" id="Phobius"/>
    </source>
</evidence>
<evidence type="ECO:0000256" key="3">
    <source>
        <dbReference type="ARBA" id="ARBA00008670"/>
    </source>
</evidence>
<dbReference type="GO" id="GO:0005886">
    <property type="term" value="C:plasma membrane"/>
    <property type="evidence" value="ECO:0007669"/>
    <property type="project" value="UniProtKB-SubCell"/>
</dbReference>
<reference evidence="22" key="2">
    <citation type="submission" date="2025-09" db="UniProtKB">
        <authorList>
            <consortium name="Ensembl"/>
        </authorList>
    </citation>
    <scope>IDENTIFICATION</scope>
</reference>
<evidence type="ECO:0000256" key="12">
    <source>
        <dbReference type="ARBA" id="ARBA00022968"/>
    </source>
</evidence>
<dbReference type="GO" id="GO:0006955">
    <property type="term" value="P:immune response"/>
    <property type="evidence" value="ECO:0007669"/>
    <property type="project" value="InterPro"/>
</dbReference>
<evidence type="ECO:0000256" key="13">
    <source>
        <dbReference type="ARBA" id="ARBA00022989"/>
    </source>
</evidence>
<dbReference type="CDD" id="cd00184">
    <property type="entry name" value="TNF"/>
    <property type="match status" value="1"/>
</dbReference>
<accession>A0A8C4XMW8</accession>
<feature type="compositionally biased region" description="Pro residues" evidence="19">
    <location>
        <begin position="69"/>
        <end position="81"/>
    </location>
</feature>
<organism evidence="22 23">
    <name type="scientific">Falco tinnunculus</name>
    <name type="common">Common kestrel</name>
    <dbReference type="NCBI Taxonomy" id="100819"/>
    <lineage>
        <taxon>Eukaryota</taxon>
        <taxon>Metazoa</taxon>
        <taxon>Chordata</taxon>
        <taxon>Craniata</taxon>
        <taxon>Vertebrata</taxon>
        <taxon>Euteleostomi</taxon>
        <taxon>Archelosauria</taxon>
        <taxon>Archosauria</taxon>
        <taxon>Dinosauria</taxon>
        <taxon>Saurischia</taxon>
        <taxon>Theropoda</taxon>
        <taxon>Coelurosauria</taxon>
        <taxon>Aves</taxon>
        <taxon>Neognathae</taxon>
        <taxon>Neoaves</taxon>
        <taxon>Telluraves</taxon>
        <taxon>Australaves</taxon>
        <taxon>Falconiformes</taxon>
        <taxon>Falconidae</taxon>
        <taxon>Falco</taxon>
    </lineage>
</organism>
<dbReference type="GO" id="GO:0005615">
    <property type="term" value="C:extracellular space"/>
    <property type="evidence" value="ECO:0007669"/>
    <property type="project" value="UniProtKB-KW"/>
</dbReference>
<dbReference type="Proteomes" id="UP000694562">
    <property type="component" value="Unplaced"/>
</dbReference>
<dbReference type="AlphaFoldDB" id="A0A8C4XMW8"/>
<comment type="similarity">
    <text evidence="3">Belongs to the tumor necrosis factor family.</text>
</comment>
<evidence type="ECO:0000256" key="2">
    <source>
        <dbReference type="ARBA" id="ARBA00004613"/>
    </source>
</evidence>
<comment type="function">
    <text evidence="15">Cytokine that binds to TNFRSF10A/TRAILR1, TNFRSF10B/TRAILR2, TNFRSF10C/TRAILR3, TNFRSF10D/TRAILR4 and possibly also to TNFRSF11B/OPG. Induces apoptosis. Its activity may be modulated by binding to the decoy receptors TNFRSF10C/TRAILR3, TNFRSF10D/TRAILR4 and TNFRSF11B/OPG that cannot induce apoptosis.</text>
</comment>
<keyword evidence="8 20" id="KW-0812">Transmembrane</keyword>
<dbReference type="PANTHER" id="PTHR11471:SF28">
    <property type="entry name" value="DEATH LIGAND 1B-RELATED"/>
    <property type="match status" value="1"/>
</dbReference>
<evidence type="ECO:0000256" key="11">
    <source>
        <dbReference type="ARBA" id="ARBA00022833"/>
    </source>
</evidence>
<feature type="region of interest" description="Disordered" evidence="19">
    <location>
        <begin position="1"/>
        <end position="215"/>
    </location>
</feature>
<dbReference type="SMART" id="SM00207">
    <property type="entry name" value="TNF"/>
    <property type="match status" value="1"/>
</dbReference>
<keyword evidence="23" id="KW-1185">Reference proteome</keyword>
<dbReference type="SUPFAM" id="SSF49842">
    <property type="entry name" value="TNF-like"/>
    <property type="match status" value="1"/>
</dbReference>
<dbReference type="GO" id="GO:0005164">
    <property type="term" value="F:tumor necrosis factor receptor binding"/>
    <property type="evidence" value="ECO:0007669"/>
    <property type="project" value="InterPro"/>
</dbReference>
<name>A0A8C4XMW8_FALTI</name>
<evidence type="ECO:0000256" key="9">
    <source>
        <dbReference type="ARBA" id="ARBA00022703"/>
    </source>
</evidence>
<evidence type="ECO:0000256" key="5">
    <source>
        <dbReference type="ARBA" id="ARBA00022514"/>
    </source>
</evidence>
<keyword evidence="5" id="KW-0202">Cytokine</keyword>
<evidence type="ECO:0000256" key="17">
    <source>
        <dbReference type="ARBA" id="ARBA00074586"/>
    </source>
</evidence>
<evidence type="ECO:0000256" key="19">
    <source>
        <dbReference type="SAM" id="MobiDB-lite"/>
    </source>
</evidence>
<dbReference type="Pfam" id="PF00229">
    <property type="entry name" value="TNF"/>
    <property type="match status" value="1"/>
</dbReference>
<proteinExistence type="inferred from homology"/>
<dbReference type="FunFam" id="2.60.120.40:FF:000014">
    <property type="entry name" value="Tumor necrosis factor ligand superfamily member"/>
    <property type="match status" value="1"/>
</dbReference>
<dbReference type="PROSITE" id="PS50049">
    <property type="entry name" value="THD_2"/>
    <property type="match status" value="1"/>
</dbReference>
<dbReference type="GO" id="GO:0046872">
    <property type="term" value="F:metal ion binding"/>
    <property type="evidence" value="ECO:0007669"/>
    <property type="project" value="UniProtKB-KW"/>
</dbReference>
<keyword evidence="14 20" id="KW-0472">Membrane</keyword>
<dbReference type="GO" id="GO:2001238">
    <property type="term" value="P:positive regulation of extrinsic apoptotic signaling pathway"/>
    <property type="evidence" value="ECO:0007669"/>
    <property type="project" value="UniProtKB-ARBA"/>
</dbReference>
<protein>
    <recommendedName>
        <fullName evidence="17">Tumor necrosis factor ligand superfamily member 10</fullName>
    </recommendedName>
    <alternativeName>
        <fullName evidence="18">TNF-related apoptosis-inducing ligand</fullName>
    </alternativeName>
</protein>
<dbReference type="Gene3D" id="2.60.120.40">
    <property type="match status" value="1"/>
</dbReference>
<evidence type="ECO:0000256" key="16">
    <source>
        <dbReference type="ARBA" id="ARBA00063957"/>
    </source>
</evidence>
<evidence type="ECO:0000259" key="21">
    <source>
        <dbReference type="PROSITE" id="PS50049"/>
    </source>
</evidence>
<reference evidence="22" key="1">
    <citation type="submission" date="2025-08" db="UniProtKB">
        <authorList>
            <consortium name="Ensembl"/>
        </authorList>
    </citation>
    <scope>IDENTIFICATION</scope>
</reference>
<dbReference type="Ensembl" id="ENSFTIT00000009741.1">
    <property type="protein sequence ID" value="ENSFTIP00000009323.1"/>
    <property type="gene ID" value="ENSFTIG00000006301.1"/>
</dbReference>
<dbReference type="PANTHER" id="PTHR11471">
    <property type="entry name" value="TUMOR NECROSIS FACTOR FAMILY MEMBER"/>
    <property type="match status" value="1"/>
</dbReference>
<dbReference type="InterPro" id="IPR008983">
    <property type="entry name" value="Tumour_necrosis_fac-like_dom"/>
</dbReference>
<feature type="compositionally biased region" description="Low complexity" evidence="19">
    <location>
        <begin position="82"/>
        <end position="92"/>
    </location>
</feature>
<evidence type="ECO:0000313" key="23">
    <source>
        <dbReference type="Proteomes" id="UP000694562"/>
    </source>
</evidence>
<evidence type="ECO:0000256" key="8">
    <source>
        <dbReference type="ARBA" id="ARBA00022692"/>
    </source>
</evidence>
<comment type="subunit">
    <text evidence="16">Homotrimer. One TNFSF10 homotrimer interacts with three TNFSF10A mononers. One TNFSF10 homotrimer interacts with three TNFSF10B mononers.</text>
</comment>
<feature type="compositionally biased region" description="Low complexity" evidence="19">
    <location>
        <begin position="55"/>
        <end position="68"/>
    </location>
</feature>
<evidence type="ECO:0000256" key="6">
    <source>
        <dbReference type="ARBA" id="ARBA00022525"/>
    </source>
</evidence>
<evidence type="ECO:0000256" key="15">
    <source>
        <dbReference type="ARBA" id="ARBA00055277"/>
    </source>
</evidence>
<evidence type="ECO:0000256" key="14">
    <source>
        <dbReference type="ARBA" id="ARBA00023136"/>
    </source>
</evidence>
<feature type="compositionally biased region" description="Basic and acidic residues" evidence="19">
    <location>
        <begin position="163"/>
        <end position="172"/>
    </location>
</feature>
<evidence type="ECO:0000256" key="4">
    <source>
        <dbReference type="ARBA" id="ARBA00022475"/>
    </source>
</evidence>
<evidence type="ECO:0000256" key="18">
    <source>
        <dbReference type="ARBA" id="ARBA00083215"/>
    </source>
</evidence>
<evidence type="ECO:0000256" key="1">
    <source>
        <dbReference type="ARBA" id="ARBA00004401"/>
    </source>
</evidence>
<feature type="transmembrane region" description="Helical" evidence="20">
    <location>
        <begin position="222"/>
        <end position="246"/>
    </location>
</feature>
<evidence type="ECO:0000313" key="22">
    <source>
        <dbReference type="Ensembl" id="ENSFTIP00000009323.1"/>
    </source>
</evidence>
<feature type="domain" description="THD" evidence="21">
    <location>
        <begin position="335"/>
        <end position="494"/>
    </location>
</feature>
<keyword evidence="9" id="KW-0053">Apoptosis</keyword>
<evidence type="ECO:0000256" key="10">
    <source>
        <dbReference type="ARBA" id="ARBA00022723"/>
    </source>
</evidence>
<dbReference type="InterPro" id="IPR006052">
    <property type="entry name" value="TNF_dom"/>
</dbReference>
<keyword evidence="6" id="KW-0964">Secreted</keyword>
<keyword evidence="12" id="KW-0735">Signal-anchor</keyword>
<keyword evidence="4" id="KW-1003">Cell membrane</keyword>